<dbReference type="AlphaFoldDB" id="A0A5A7R872"/>
<organism evidence="2 3">
    <name type="scientific">Striga asiatica</name>
    <name type="common">Asiatic witchweed</name>
    <name type="synonym">Buchnera asiatica</name>
    <dbReference type="NCBI Taxonomy" id="4170"/>
    <lineage>
        <taxon>Eukaryota</taxon>
        <taxon>Viridiplantae</taxon>
        <taxon>Streptophyta</taxon>
        <taxon>Embryophyta</taxon>
        <taxon>Tracheophyta</taxon>
        <taxon>Spermatophyta</taxon>
        <taxon>Magnoliopsida</taxon>
        <taxon>eudicotyledons</taxon>
        <taxon>Gunneridae</taxon>
        <taxon>Pentapetalae</taxon>
        <taxon>asterids</taxon>
        <taxon>lamiids</taxon>
        <taxon>Lamiales</taxon>
        <taxon>Orobanchaceae</taxon>
        <taxon>Buchnereae</taxon>
        <taxon>Striga</taxon>
    </lineage>
</organism>
<sequence length="213" mass="22828">MVVRFFKKNLVRNLLECSCGPQCNLDTSVPRQRLKDAEIRARTRFYGTHKREGVDHAPNNTQSAQLHSDGAISKFQTQCPGKPLNSKSATENSLASIGALLTFFGGTIGITPRPQVPCASCEVRGAKGWLSSFSMSMGDFLDRLFMTKNATIAPMTRIEITIPAIAPPPMPEEPPPPPDEPSPPLPPPPRWFRLGLTAGGVPGGGGGAGPELN</sequence>
<evidence type="ECO:0000313" key="2">
    <source>
        <dbReference type="EMBL" id="GER53646.1"/>
    </source>
</evidence>
<feature type="region of interest" description="Disordered" evidence="1">
    <location>
        <begin position="165"/>
        <end position="213"/>
    </location>
</feature>
<protein>
    <submittedName>
        <fullName evidence="2">WW domain-containing protein</fullName>
    </submittedName>
</protein>
<dbReference type="Proteomes" id="UP000325081">
    <property type="component" value="Unassembled WGS sequence"/>
</dbReference>
<evidence type="ECO:0000256" key="1">
    <source>
        <dbReference type="SAM" id="MobiDB-lite"/>
    </source>
</evidence>
<feature type="compositionally biased region" description="Pro residues" evidence="1">
    <location>
        <begin position="165"/>
        <end position="190"/>
    </location>
</feature>
<keyword evidence="3" id="KW-1185">Reference proteome</keyword>
<dbReference type="EMBL" id="BKCP01010626">
    <property type="protein sequence ID" value="GER53646.1"/>
    <property type="molecule type" value="Genomic_DNA"/>
</dbReference>
<name>A0A5A7R872_STRAF</name>
<accession>A0A5A7R872</accession>
<reference evidence="3" key="1">
    <citation type="journal article" date="2019" name="Curr. Biol.">
        <title>Genome Sequence of Striga asiatica Provides Insight into the Evolution of Plant Parasitism.</title>
        <authorList>
            <person name="Yoshida S."/>
            <person name="Kim S."/>
            <person name="Wafula E.K."/>
            <person name="Tanskanen J."/>
            <person name="Kim Y.M."/>
            <person name="Honaas L."/>
            <person name="Yang Z."/>
            <person name="Spallek T."/>
            <person name="Conn C.E."/>
            <person name="Ichihashi Y."/>
            <person name="Cheong K."/>
            <person name="Cui S."/>
            <person name="Der J.P."/>
            <person name="Gundlach H."/>
            <person name="Jiao Y."/>
            <person name="Hori C."/>
            <person name="Ishida J.K."/>
            <person name="Kasahara H."/>
            <person name="Kiba T."/>
            <person name="Kim M.S."/>
            <person name="Koo N."/>
            <person name="Laohavisit A."/>
            <person name="Lee Y.H."/>
            <person name="Lumba S."/>
            <person name="McCourt P."/>
            <person name="Mortimer J.C."/>
            <person name="Mutuku J.M."/>
            <person name="Nomura T."/>
            <person name="Sasaki-Sekimoto Y."/>
            <person name="Seto Y."/>
            <person name="Wang Y."/>
            <person name="Wakatake T."/>
            <person name="Sakakibara H."/>
            <person name="Demura T."/>
            <person name="Yamaguchi S."/>
            <person name="Yoneyama K."/>
            <person name="Manabe R.I."/>
            <person name="Nelson D.C."/>
            <person name="Schulman A.H."/>
            <person name="Timko M.P."/>
            <person name="dePamphilis C.W."/>
            <person name="Choi D."/>
            <person name="Shirasu K."/>
        </authorList>
    </citation>
    <scope>NUCLEOTIDE SEQUENCE [LARGE SCALE GENOMIC DNA]</scope>
    <source>
        <strain evidence="3">cv. UVA1</strain>
    </source>
</reference>
<evidence type="ECO:0000313" key="3">
    <source>
        <dbReference type="Proteomes" id="UP000325081"/>
    </source>
</evidence>
<proteinExistence type="predicted"/>
<gene>
    <name evidence="2" type="ORF">STAS_31169</name>
</gene>
<comment type="caution">
    <text evidence="2">The sequence shown here is derived from an EMBL/GenBank/DDBJ whole genome shotgun (WGS) entry which is preliminary data.</text>
</comment>
<feature type="compositionally biased region" description="Gly residues" evidence="1">
    <location>
        <begin position="197"/>
        <end position="213"/>
    </location>
</feature>